<dbReference type="AlphaFoldDB" id="A0A8X6L0J7"/>
<proteinExistence type="predicted"/>
<reference evidence="1" key="1">
    <citation type="submission" date="2020-07" db="EMBL/GenBank/DDBJ databases">
        <title>Multicomponent nature underlies the extraordinary mechanical properties of spider dragline silk.</title>
        <authorList>
            <person name="Kono N."/>
            <person name="Nakamura H."/>
            <person name="Mori M."/>
            <person name="Yoshida Y."/>
            <person name="Ohtoshi R."/>
            <person name="Malay A.D."/>
            <person name="Moran D.A.P."/>
            <person name="Tomita M."/>
            <person name="Numata K."/>
            <person name="Arakawa K."/>
        </authorList>
    </citation>
    <scope>NUCLEOTIDE SEQUENCE</scope>
</reference>
<sequence>MDRLLLPEYTKKMIDDASNAKPQKKNLDLKQNKTPLASQYWKKILAGKNRMWSTVSTAVQKETRQKGLLSIISRCR</sequence>
<gene>
    <name evidence="1" type="ORF">TNCT_100121</name>
</gene>
<evidence type="ECO:0000313" key="2">
    <source>
        <dbReference type="Proteomes" id="UP000887116"/>
    </source>
</evidence>
<comment type="caution">
    <text evidence="1">The sequence shown here is derived from an EMBL/GenBank/DDBJ whole genome shotgun (WGS) entry which is preliminary data.</text>
</comment>
<dbReference type="EMBL" id="BMAO01004238">
    <property type="protein sequence ID" value="GFQ93305.1"/>
    <property type="molecule type" value="Genomic_DNA"/>
</dbReference>
<organism evidence="1 2">
    <name type="scientific">Trichonephila clavata</name>
    <name type="common">Joro spider</name>
    <name type="synonym">Nephila clavata</name>
    <dbReference type="NCBI Taxonomy" id="2740835"/>
    <lineage>
        <taxon>Eukaryota</taxon>
        <taxon>Metazoa</taxon>
        <taxon>Ecdysozoa</taxon>
        <taxon>Arthropoda</taxon>
        <taxon>Chelicerata</taxon>
        <taxon>Arachnida</taxon>
        <taxon>Araneae</taxon>
        <taxon>Araneomorphae</taxon>
        <taxon>Entelegynae</taxon>
        <taxon>Araneoidea</taxon>
        <taxon>Nephilidae</taxon>
        <taxon>Trichonephila</taxon>
    </lineage>
</organism>
<dbReference type="Proteomes" id="UP000887116">
    <property type="component" value="Unassembled WGS sequence"/>
</dbReference>
<keyword evidence="2" id="KW-1185">Reference proteome</keyword>
<name>A0A8X6L0J7_TRICU</name>
<protein>
    <submittedName>
        <fullName evidence="1">Uncharacterized protein</fullName>
    </submittedName>
</protein>
<evidence type="ECO:0000313" key="1">
    <source>
        <dbReference type="EMBL" id="GFQ93305.1"/>
    </source>
</evidence>
<accession>A0A8X6L0J7</accession>